<sequence>MLALLVPVLTLALVLCLVPVAFSVFSAQTPVTPGSFSAGSVELTDDDTGAAMFTAGSLRPGSTGSRCIAVSYSGSLAAQVRLFVAPGDLTGTGLDRYLTLTVTEGTGGGSGSCAGFAAAGPADFTGTLRDLAATATTWDSGIGGFAPAGAGETRVYRIVYTLTAGAAAEGLAAQVRFTWEARNT</sequence>
<keyword evidence="2" id="KW-1185">Reference proteome</keyword>
<reference evidence="1 2" key="1">
    <citation type="submission" date="2021-05" db="EMBL/GenBank/DDBJ databases">
        <title>Kineosporia and Streptomyces sp. nov. two new marine actinobacteria isolated from Coral.</title>
        <authorList>
            <person name="Buangrab K."/>
            <person name="Sutthacheep M."/>
            <person name="Yeemin T."/>
            <person name="Harunari E."/>
            <person name="Igarashi Y."/>
            <person name="Kanchanasin P."/>
            <person name="Tanasupawat S."/>
            <person name="Phongsopitanun W."/>
        </authorList>
    </citation>
    <scope>NUCLEOTIDE SEQUENCE [LARGE SCALE GENOMIC DNA]</scope>
    <source>
        <strain evidence="1 2">J2-2</strain>
    </source>
</reference>
<evidence type="ECO:0000313" key="1">
    <source>
        <dbReference type="EMBL" id="MBT0771506.1"/>
    </source>
</evidence>
<dbReference type="EMBL" id="JAHBAY010000009">
    <property type="protein sequence ID" value="MBT0771506.1"/>
    <property type="molecule type" value="Genomic_DNA"/>
</dbReference>
<evidence type="ECO:0008006" key="3">
    <source>
        <dbReference type="Google" id="ProtNLM"/>
    </source>
</evidence>
<dbReference type="Proteomes" id="UP001197247">
    <property type="component" value="Unassembled WGS sequence"/>
</dbReference>
<name>A0ABS5TMT1_9ACTN</name>
<dbReference type="RefSeq" id="WP_214157850.1">
    <property type="nucleotide sequence ID" value="NZ_JAHBAY010000009.1"/>
</dbReference>
<organism evidence="1 2">
    <name type="scientific">Kineosporia corallincola</name>
    <dbReference type="NCBI Taxonomy" id="2835133"/>
    <lineage>
        <taxon>Bacteria</taxon>
        <taxon>Bacillati</taxon>
        <taxon>Actinomycetota</taxon>
        <taxon>Actinomycetes</taxon>
        <taxon>Kineosporiales</taxon>
        <taxon>Kineosporiaceae</taxon>
        <taxon>Kineosporia</taxon>
    </lineage>
</organism>
<gene>
    <name evidence="1" type="ORF">KIH74_21390</name>
</gene>
<protein>
    <recommendedName>
        <fullName evidence="3">Camelysin metallo-endopeptidase</fullName>
    </recommendedName>
</protein>
<accession>A0ABS5TMT1</accession>
<evidence type="ECO:0000313" key="2">
    <source>
        <dbReference type="Proteomes" id="UP001197247"/>
    </source>
</evidence>
<proteinExistence type="predicted"/>
<comment type="caution">
    <text evidence="1">The sequence shown here is derived from an EMBL/GenBank/DDBJ whole genome shotgun (WGS) entry which is preliminary data.</text>
</comment>